<feature type="repeat" description="ANK" evidence="16">
    <location>
        <begin position="404"/>
        <end position="437"/>
    </location>
</feature>
<dbReference type="PROSITE" id="PS50088">
    <property type="entry name" value="ANK_REPEAT"/>
    <property type="match status" value="5"/>
</dbReference>
<feature type="repeat" description="ANK" evidence="16">
    <location>
        <begin position="213"/>
        <end position="245"/>
    </location>
</feature>
<accession>A0A443S7L8</accession>
<dbReference type="PROSITE" id="PS50089">
    <property type="entry name" value="ZF_RING_2"/>
    <property type="match status" value="2"/>
</dbReference>
<dbReference type="PROSITE" id="PS50297">
    <property type="entry name" value="ANK_REP_REGION"/>
    <property type="match status" value="5"/>
</dbReference>
<dbReference type="SUPFAM" id="SSF57850">
    <property type="entry name" value="RING/U-box"/>
    <property type="match status" value="2"/>
</dbReference>
<feature type="domain" description="RING-type" evidence="19">
    <location>
        <begin position="622"/>
        <end position="657"/>
    </location>
</feature>
<dbReference type="GO" id="GO:0016567">
    <property type="term" value="P:protein ubiquitination"/>
    <property type="evidence" value="ECO:0007669"/>
    <property type="project" value="UniProtKB-UniPathway"/>
</dbReference>
<dbReference type="Pfam" id="PF18346">
    <property type="entry name" value="SH3_15"/>
    <property type="match status" value="2"/>
</dbReference>
<sequence>MMQEGHGGWNQRMAQFIGQIGTVHRVTDRGDIRVQFEGCHNRWTFNPDALIKVTSYSVGDIVRVIEDANRVKELQKAHGEWIDAMKGALGKMGKVVKVYADGDLRVTVDAQTWTFNPLCVTLLPGSLLEMNNTMVHHQQQREDVNPRLGHLLDNQHQQQMEMSSAVQPIHQPQFENQVPITKEAIVRESAQGKVDIVREILKFVPDAVDHKSSGKTALQVASHQGHIEIVKLLLTAKAKIDAKDDDGDTALHYAAFGNQPEILELLLKSGANVDALNKTKCSALHIAVNKGHVECVAVLVKYGCNINLQDNYGDTALHDAIGKNSVVGSSPEPGTSVSQRSSAASDTANNEIIEILVNAPRSDFTIKNKRGFNCLHQTALKGNNFAAEKLIMKSRQLVDLKKEDGFAALHLAALNGHDGVAETLIISGQANVDVINNRKQSPLHLAVSQCHCSIIELLVSMGANCNALDEDNDTPLHIALFKWFEQVKVEECHSLENSPAISDLLTQLSDIGHGRSVNLAIACYLIQDGKADIFVKNRSNKTPFDLIESRGTSDSSKIKAFLLNIVEVRNEKQRQHQEQLEAEKRAQEEQMKKQEQQAEDFGLGSLRIGDVIPADVITDIECLICNEIFANVQFSPCFHQICCFDCCSKMKRCIICQQQIQKKVVFNRDNGQISNIIDTAMSNNIKKGEKSNRAAAKSSITDTDRERDRLKYLESKIAEIEEANSCGICMERIKNVIFLCGHGACVNCAQTLKTCHMCRKTITKKINCY</sequence>
<dbReference type="GO" id="GO:0006887">
    <property type="term" value="P:exocytosis"/>
    <property type="evidence" value="ECO:0007669"/>
    <property type="project" value="UniProtKB-KW"/>
</dbReference>
<dbReference type="EC" id="2.3.2.27" evidence="4"/>
<dbReference type="OrthoDB" id="2122982at2759"/>
<dbReference type="STRING" id="299467.A0A443S7L8"/>
<dbReference type="SMART" id="SM00248">
    <property type="entry name" value="ANK"/>
    <property type="match status" value="8"/>
</dbReference>
<dbReference type="CDD" id="cd16520">
    <property type="entry name" value="RING-HC_MIBs-like"/>
    <property type="match status" value="1"/>
</dbReference>
<evidence type="ECO:0000256" key="5">
    <source>
        <dbReference type="ARBA" id="ARBA00022483"/>
    </source>
</evidence>
<dbReference type="GO" id="GO:0044231">
    <property type="term" value="C:host cell presynaptic membrane"/>
    <property type="evidence" value="ECO:0007669"/>
    <property type="project" value="UniProtKB-KW"/>
</dbReference>
<feature type="repeat" description="ANK" evidence="16">
    <location>
        <begin position="438"/>
        <end position="470"/>
    </location>
</feature>
<evidence type="ECO:0000256" key="1">
    <source>
        <dbReference type="ARBA" id="ARBA00000900"/>
    </source>
</evidence>
<keyword evidence="12" id="KW-0862">Zinc</keyword>
<evidence type="ECO:0000256" key="12">
    <source>
        <dbReference type="ARBA" id="ARBA00022833"/>
    </source>
</evidence>
<dbReference type="EMBL" id="NCKV01006298">
    <property type="protein sequence ID" value="RWS23532.1"/>
    <property type="molecule type" value="Genomic_DNA"/>
</dbReference>
<feature type="region of interest" description="Disordered" evidence="18">
    <location>
        <begin position="574"/>
        <end position="594"/>
    </location>
</feature>
<evidence type="ECO:0000256" key="17">
    <source>
        <dbReference type="PROSITE-ProRule" id="PRU00175"/>
    </source>
</evidence>
<keyword evidence="10 17" id="KW-0863">Zinc-finger</keyword>
<evidence type="ECO:0000256" key="8">
    <source>
        <dbReference type="ARBA" id="ARBA00022723"/>
    </source>
</evidence>
<gene>
    <name evidence="20" type="ORF">B4U80_01709</name>
</gene>
<keyword evidence="5" id="KW-0268">Exocytosis</keyword>
<keyword evidence="8" id="KW-0479">Metal-binding</keyword>
<evidence type="ECO:0000256" key="11">
    <source>
        <dbReference type="ARBA" id="ARBA00022786"/>
    </source>
</evidence>
<evidence type="ECO:0000256" key="14">
    <source>
        <dbReference type="ARBA" id="ARBA00023043"/>
    </source>
</evidence>
<keyword evidence="14 16" id="KW-0040">ANK repeat</keyword>
<dbReference type="GO" id="GO:0044218">
    <property type="term" value="C:other organism cell membrane"/>
    <property type="evidence" value="ECO:0007669"/>
    <property type="project" value="UniProtKB-KW"/>
</dbReference>
<evidence type="ECO:0000256" key="10">
    <source>
        <dbReference type="ARBA" id="ARBA00022771"/>
    </source>
</evidence>
<dbReference type="SMART" id="SM00184">
    <property type="entry name" value="RING"/>
    <property type="match status" value="2"/>
</dbReference>
<keyword evidence="7" id="KW-0808">Transferase</keyword>
<dbReference type="InterPro" id="IPR001841">
    <property type="entry name" value="Znf_RING"/>
</dbReference>
<dbReference type="SUPFAM" id="SSF48403">
    <property type="entry name" value="Ankyrin repeat"/>
    <property type="match status" value="1"/>
</dbReference>
<dbReference type="UniPathway" id="UPA00143"/>
<dbReference type="PRINTS" id="PR01415">
    <property type="entry name" value="ANKYRIN"/>
</dbReference>
<keyword evidence="15" id="KW-1053">Target membrane</keyword>
<comment type="caution">
    <text evidence="20">The sequence shown here is derived from an EMBL/GenBank/DDBJ whole genome shotgun (WGS) entry which is preliminary data.</text>
</comment>
<evidence type="ECO:0000313" key="20">
    <source>
        <dbReference type="EMBL" id="RWS23532.1"/>
    </source>
</evidence>
<feature type="region of interest" description="Disordered" evidence="18">
    <location>
        <begin position="325"/>
        <end position="345"/>
    </location>
</feature>
<feature type="compositionally biased region" description="Polar residues" evidence="18">
    <location>
        <begin position="326"/>
        <end position="345"/>
    </location>
</feature>
<protein>
    <recommendedName>
        <fullName evidence="4">RING-type E3 ubiquitin transferase</fullName>
        <ecNumber evidence="4">2.3.2.27</ecNumber>
    </recommendedName>
</protein>
<dbReference type="Gene3D" id="3.30.40.10">
    <property type="entry name" value="Zinc/RING finger domain, C3HC4 (zinc finger)"/>
    <property type="match status" value="2"/>
</dbReference>
<dbReference type="InterPro" id="IPR036770">
    <property type="entry name" value="Ankyrin_rpt-contain_sf"/>
</dbReference>
<evidence type="ECO:0000256" key="9">
    <source>
        <dbReference type="ARBA" id="ARBA00022737"/>
    </source>
</evidence>
<keyword evidence="13" id="KW-0528">Neurotoxin</keyword>
<feature type="repeat" description="ANK" evidence="16">
    <location>
        <begin position="246"/>
        <end position="278"/>
    </location>
</feature>
<dbReference type="PANTHER" id="PTHR24202">
    <property type="entry name" value="E3 UBIQUITIN-PROTEIN LIGASE MIB2"/>
    <property type="match status" value="1"/>
</dbReference>
<dbReference type="PANTHER" id="PTHR24202:SF4">
    <property type="entry name" value="E3 UBIQUITIN-PROTEIN LIGASE MIB2-RELATED"/>
    <property type="match status" value="1"/>
</dbReference>
<dbReference type="Pfam" id="PF13920">
    <property type="entry name" value="zf-C3HC4_3"/>
    <property type="match status" value="2"/>
</dbReference>
<evidence type="ECO:0000256" key="2">
    <source>
        <dbReference type="ARBA" id="ARBA00004175"/>
    </source>
</evidence>
<keyword evidence="9" id="KW-0677">Repeat</keyword>
<dbReference type="Proteomes" id="UP000288716">
    <property type="component" value="Unassembled WGS sequence"/>
</dbReference>
<dbReference type="InterPro" id="IPR002110">
    <property type="entry name" value="Ankyrin_rpt"/>
</dbReference>
<evidence type="ECO:0000256" key="13">
    <source>
        <dbReference type="ARBA" id="ARBA00023028"/>
    </source>
</evidence>
<dbReference type="GO" id="GO:0008270">
    <property type="term" value="F:zinc ion binding"/>
    <property type="evidence" value="ECO:0007669"/>
    <property type="project" value="UniProtKB-KW"/>
</dbReference>
<dbReference type="Pfam" id="PF12796">
    <property type="entry name" value="Ank_2"/>
    <property type="match status" value="2"/>
</dbReference>
<proteinExistence type="predicted"/>
<dbReference type="GO" id="GO:0005737">
    <property type="term" value="C:cytoplasm"/>
    <property type="evidence" value="ECO:0007669"/>
    <property type="project" value="TreeGrafter"/>
</dbReference>
<keyword evidence="11" id="KW-0833">Ubl conjugation pathway</keyword>
<feature type="repeat" description="ANK" evidence="16">
    <location>
        <begin position="279"/>
        <end position="311"/>
    </location>
</feature>
<keyword evidence="6" id="KW-1052">Target cell membrane</keyword>
<keyword evidence="15" id="KW-0472">Membrane</keyword>
<comment type="subcellular location">
    <subcellularLocation>
        <location evidence="2">Target cell membrane</location>
    </subcellularLocation>
</comment>
<keyword evidence="13" id="KW-0800">Toxin</keyword>
<evidence type="ECO:0000313" key="21">
    <source>
        <dbReference type="Proteomes" id="UP000288716"/>
    </source>
</evidence>
<dbReference type="CDD" id="cd16726">
    <property type="entry name" value="RING-HC_MIB2_rpt1"/>
    <property type="match status" value="1"/>
</dbReference>
<evidence type="ECO:0000256" key="7">
    <source>
        <dbReference type="ARBA" id="ARBA00022679"/>
    </source>
</evidence>
<evidence type="ECO:0000256" key="3">
    <source>
        <dbReference type="ARBA" id="ARBA00004906"/>
    </source>
</evidence>
<reference evidence="20 21" key="1">
    <citation type="journal article" date="2018" name="Gigascience">
        <title>Genomes of trombidid mites reveal novel predicted allergens and laterally-transferred genes associated with secondary metabolism.</title>
        <authorList>
            <person name="Dong X."/>
            <person name="Chaisiri K."/>
            <person name="Xia D."/>
            <person name="Armstrong S.D."/>
            <person name="Fang Y."/>
            <person name="Donnelly M.J."/>
            <person name="Kadowaki T."/>
            <person name="McGarry J.W."/>
            <person name="Darby A.C."/>
            <person name="Makepeace B.L."/>
        </authorList>
    </citation>
    <scope>NUCLEOTIDE SEQUENCE [LARGE SCALE GENOMIC DNA]</scope>
    <source>
        <strain evidence="20">UoL-UT</strain>
    </source>
</reference>
<dbReference type="InterPro" id="IPR040847">
    <property type="entry name" value="SH3_15"/>
</dbReference>
<organism evidence="20 21">
    <name type="scientific">Leptotrombidium deliense</name>
    <dbReference type="NCBI Taxonomy" id="299467"/>
    <lineage>
        <taxon>Eukaryota</taxon>
        <taxon>Metazoa</taxon>
        <taxon>Ecdysozoa</taxon>
        <taxon>Arthropoda</taxon>
        <taxon>Chelicerata</taxon>
        <taxon>Arachnida</taxon>
        <taxon>Acari</taxon>
        <taxon>Acariformes</taxon>
        <taxon>Trombidiformes</taxon>
        <taxon>Prostigmata</taxon>
        <taxon>Anystina</taxon>
        <taxon>Parasitengona</taxon>
        <taxon>Trombiculoidea</taxon>
        <taxon>Trombiculidae</taxon>
        <taxon>Leptotrombidium</taxon>
    </lineage>
</organism>
<dbReference type="GO" id="GO:0061630">
    <property type="term" value="F:ubiquitin protein ligase activity"/>
    <property type="evidence" value="ECO:0007669"/>
    <property type="project" value="UniProtKB-EC"/>
</dbReference>
<comment type="pathway">
    <text evidence="3">Protein modification; protein ubiquitination.</text>
</comment>
<evidence type="ECO:0000256" key="18">
    <source>
        <dbReference type="SAM" id="MobiDB-lite"/>
    </source>
</evidence>
<name>A0A443S7L8_9ACAR</name>
<evidence type="ECO:0000256" key="6">
    <source>
        <dbReference type="ARBA" id="ARBA00022537"/>
    </source>
</evidence>
<dbReference type="Gene3D" id="1.25.40.20">
    <property type="entry name" value="Ankyrin repeat-containing domain"/>
    <property type="match status" value="3"/>
</dbReference>
<keyword evidence="21" id="KW-1185">Reference proteome</keyword>
<dbReference type="InterPro" id="IPR013083">
    <property type="entry name" value="Znf_RING/FYVE/PHD"/>
</dbReference>
<feature type="domain" description="RING-type" evidence="19">
    <location>
        <begin position="726"/>
        <end position="759"/>
    </location>
</feature>
<evidence type="ECO:0000256" key="15">
    <source>
        <dbReference type="ARBA" id="ARBA00023298"/>
    </source>
</evidence>
<evidence type="ECO:0000259" key="19">
    <source>
        <dbReference type="PROSITE" id="PS50089"/>
    </source>
</evidence>
<dbReference type="Pfam" id="PF00023">
    <property type="entry name" value="Ank"/>
    <property type="match status" value="2"/>
</dbReference>
<evidence type="ECO:0000256" key="4">
    <source>
        <dbReference type="ARBA" id="ARBA00012483"/>
    </source>
</evidence>
<keyword evidence="13" id="KW-0638">Presynaptic neurotoxin</keyword>
<dbReference type="VEuPathDB" id="VectorBase:LDEU008508"/>
<comment type="catalytic activity">
    <reaction evidence="1">
        <text>S-ubiquitinyl-[E2 ubiquitin-conjugating enzyme]-L-cysteine + [acceptor protein]-L-lysine = [E2 ubiquitin-conjugating enzyme]-L-cysteine + N(6)-ubiquitinyl-[acceptor protein]-L-lysine.</text>
        <dbReference type="EC" id="2.3.2.27"/>
    </reaction>
</comment>
<dbReference type="AlphaFoldDB" id="A0A443S7L8"/>
<evidence type="ECO:0000256" key="16">
    <source>
        <dbReference type="PROSITE-ProRule" id="PRU00023"/>
    </source>
</evidence>